<proteinExistence type="predicted"/>
<evidence type="ECO:0000313" key="1">
    <source>
        <dbReference type="EMBL" id="CAD2122145.1"/>
    </source>
</evidence>
<dbReference type="EMBL" id="CAJEWN010000001">
    <property type="protein sequence ID" value="CAD2122145.1"/>
    <property type="molecule type" value="Genomic_DNA"/>
</dbReference>
<comment type="caution">
    <text evidence="1">The sequence shown here is derived from an EMBL/GenBank/DDBJ whole genome shotgun (WGS) entry which is preliminary data.</text>
</comment>
<accession>A0A6V7TIE3</accession>
<evidence type="ECO:0000313" key="2">
    <source>
        <dbReference type="Proteomes" id="UP000580250"/>
    </source>
</evidence>
<name>A0A6V7TIE3_MELEN</name>
<organism evidence="1 2">
    <name type="scientific">Meloidogyne enterolobii</name>
    <name type="common">Root-knot nematode worm</name>
    <name type="synonym">Meloidogyne mayaguensis</name>
    <dbReference type="NCBI Taxonomy" id="390850"/>
    <lineage>
        <taxon>Eukaryota</taxon>
        <taxon>Metazoa</taxon>
        <taxon>Ecdysozoa</taxon>
        <taxon>Nematoda</taxon>
        <taxon>Chromadorea</taxon>
        <taxon>Rhabditida</taxon>
        <taxon>Tylenchina</taxon>
        <taxon>Tylenchomorpha</taxon>
        <taxon>Tylenchoidea</taxon>
        <taxon>Meloidogynidae</taxon>
        <taxon>Meloidogyninae</taxon>
        <taxon>Meloidogyne</taxon>
    </lineage>
</organism>
<dbReference type="Proteomes" id="UP000580250">
    <property type="component" value="Unassembled WGS sequence"/>
</dbReference>
<sequence length="43" mass="5237">MHSIKLIYFLNVRIFCPLKEKLVNPIEIFKLNFSFFLSLLFLF</sequence>
<gene>
    <name evidence="1" type="ORF">MENT_LOCUS42</name>
</gene>
<dbReference type="AlphaFoldDB" id="A0A6V7TIE3"/>
<reference evidence="1 2" key="1">
    <citation type="submission" date="2020-08" db="EMBL/GenBank/DDBJ databases">
        <authorList>
            <person name="Koutsovoulos G."/>
            <person name="Danchin GJ E."/>
        </authorList>
    </citation>
    <scope>NUCLEOTIDE SEQUENCE [LARGE SCALE GENOMIC DNA]</scope>
</reference>
<protein>
    <submittedName>
        <fullName evidence="1">Uncharacterized protein</fullName>
    </submittedName>
</protein>